<feature type="transmembrane region" description="Helical" evidence="2">
    <location>
        <begin position="341"/>
        <end position="361"/>
    </location>
</feature>
<sequence>MPAGTHARATSATSGGPTRDREWGYRPELDGLRTIAVYAVVIFHSGSAAVGGGFIGVDLFFVLSGFLVTGVLISEIDATGGLRLGAFFARRVRRLLPAALLVALATSFLYVLVASQPQRLELVRDAQAALVYLANWNFVAEANDYFAAETDRSPFLHYWSLSIEEQFYVVYPLLLLLLVRVRATRRGFLVAVLALGLVSVAAQVHWASVDPTRAYYGTDARLYQLLAGAALSMLLVWWGGRLEGRAAWQLVGRTTGAAGVLGLLLLASGLVDVSASHRGLLATLASVAAIGGVFLVPGSATGRLLARRAPVYLGKISYSTYLWHWPIVLITGMLFDIPPWVLAVLAAVGATALAALSQDVFEGPIRRVRILPGWGWPIALGGLVSGVLVALFIVPPVLETDRRPAATQAVGGDAAGSAEALAGRADRLDRAVPSGLDFEKIALDRGPDDQWCTPEDPEACEVLDGDGLSVVLVGDSHARMLAPAFRALAEDQGWRLSYNIVSSCPWQDGVINLNAANLNEKQCREATEGFYDETLPALEPDVVVLAAQERTQRKRWGGRVVDTQGGDLPLIQMLEQTTKRTVDKVSELGARTVLVRTVMGTDGYGVGGPDPLDCLARAEKLVDCAVVPPAEAPIVDSFYDALAVGRNDVSTLDVNAAVCPGAPLCAPILDGRVVWRVGDHITGTIARHVREDLLEQLVASGAVPEGDR</sequence>
<keyword evidence="5" id="KW-0808">Transferase</keyword>
<feature type="transmembrane region" description="Helical" evidence="2">
    <location>
        <begin position="61"/>
        <end position="82"/>
    </location>
</feature>
<evidence type="ECO:0000259" key="3">
    <source>
        <dbReference type="Pfam" id="PF01757"/>
    </source>
</evidence>
<keyword evidence="2" id="KW-0812">Transmembrane</keyword>
<feature type="transmembrane region" description="Helical" evidence="2">
    <location>
        <begin position="35"/>
        <end position="55"/>
    </location>
</feature>
<dbReference type="GO" id="GO:0016020">
    <property type="term" value="C:membrane"/>
    <property type="evidence" value="ECO:0007669"/>
    <property type="project" value="TreeGrafter"/>
</dbReference>
<feature type="transmembrane region" description="Helical" evidence="2">
    <location>
        <begin position="220"/>
        <end position="238"/>
    </location>
</feature>
<accession>A0A927PZL5</accession>
<feature type="transmembrane region" description="Helical" evidence="2">
    <location>
        <begin position="188"/>
        <end position="208"/>
    </location>
</feature>
<organism evidence="5 6">
    <name type="scientific">Nocardioides donggukensis</name>
    <dbReference type="NCBI Taxonomy" id="2774019"/>
    <lineage>
        <taxon>Bacteria</taxon>
        <taxon>Bacillati</taxon>
        <taxon>Actinomycetota</taxon>
        <taxon>Actinomycetes</taxon>
        <taxon>Propionibacteriales</taxon>
        <taxon>Nocardioidaceae</taxon>
        <taxon>Nocardioides</taxon>
    </lineage>
</organism>
<dbReference type="PANTHER" id="PTHR23028">
    <property type="entry name" value="ACETYLTRANSFERASE"/>
    <property type="match status" value="1"/>
</dbReference>
<feature type="transmembrane region" description="Helical" evidence="2">
    <location>
        <begin position="250"/>
        <end position="271"/>
    </location>
</feature>
<feature type="transmembrane region" description="Helical" evidence="2">
    <location>
        <begin position="94"/>
        <end position="113"/>
    </location>
</feature>
<feature type="domain" description="Acyltransferase 3" evidence="3">
    <location>
        <begin position="28"/>
        <end position="356"/>
    </location>
</feature>
<feature type="transmembrane region" description="Helical" evidence="2">
    <location>
        <begin position="283"/>
        <end position="306"/>
    </location>
</feature>
<gene>
    <name evidence="5" type="ORF">IE331_06950</name>
</gene>
<dbReference type="Pfam" id="PF19040">
    <property type="entry name" value="SGNH"/>
    <property type="match status" value="1"/>
</dbReference>
<evidence type="ECO:0000313" key="5">
    <source>
        <dbReference type="EMBL" id="MBD8869355.1"/>
    </source>
</evidence>
<dbReference type="InterPro" id="IPR002656">
    <property type="entry name" value="Acyl_transf_3_dom"/>
</dbReference>
<reference evidence="5" key="1">
    <citation type="submission" date="2020-09" db="EMBL/GenBank/DDBJ databases">
        <title>Nocardioides sp. strain MJB4 16S ribosomal RNA gene Genome sequencing and assembly.</title>
        <authorList>
            <person name="Kim I."/>
        </authorList>
    </citation>
    <scope>NUCLEOTIDE SEQUENCE</scope>
    <source>
        <strain evidence="5">MJB4</strain>
    </source>
</reference>
<evidence type="ECO:0000259" key="4">
    <source>
        <dbReference type="Pfam" id="PF19040"/>
    </source>
</evidence>
<dbReference type="Pfam" id="PF01757">
    <property type="entry name" value="Acyl_transf_3"/>
    <property type="match status" value="1"/>
</dbReference>
<keyword evidence="5" id="KW-0012">Acyltransferase</keyword>
<evidence type="ECO:0000256" key="1">
    <source>
        <dbReference type="SAM" id="MobiDB-lite"/>
    </source>
</evidence>
<feature type="domain" description="SGNH" evidence="4">
    <location>
        <begin position="456"/>
        <end position="693"/>
    </location>
</feature>
<dbReference type="EMBL" id="JACYXZ010000002">
    <property type="protein sequence ID" value="MBD8869355.1"/>
    <property type="molecule type" value="Genomic_DNA"/>
</dbReference>
<keyword evidence="2" id="KW-0472">Membrane</keyword>
<protein>
    <submittedName>
        <fullName evidence="5">Acyltransferase</fullName>
    </submittedName>
</protein>
<feature type="region of interest" description="Disordered" evidence="1">
    <location>
        <begin position="1"/>
        <end position="22"/>
    </location>
</feature>
<dbReference type="PANTHER" id="PTHR23028:SF53">
    <property type="entry name" value="ACYL_TRANSF_3 DOMAIN-CONTAINING PROTEIN"/>
    <property type="match status" value="1"/>
</dbReference>
<name>A0A927PZL5_9ACTN</name>
<dbReference type="Proteomes" id="UP000616839">
    <property type="component" value="Unassembled WGS sequence"/>
</dbReference>
<comment type="caution">
    <text evidence="5">The sequence shown here is derived from an EMBL/GenBank/DDBJ whole genome shotgun (WGS) entry which is preliminary data.</text>
</comment>
<dbReference type="GO" id="GO:0009103">
    <property type="term" value="P:lipopolysaccharide biosynthetic process"/>
    <property type="evidence" value="ECO:0007669"/>
    <property type="project" value="TreeGrafter"/>
</dbReference>
<dbReference type="GO" id="GO:0016747">
    <property type="term" value="F:acyltransferase activity, transferring groups other than amino-acyl groups"/>
    <property type="evidence" value="ECO:0007669"/>
    <property type="project" value="InterPro"/>
</dbReference>
<evidence type="ECO:0000256" key="2">
    <source>
        <dbReference type="SAM" id="Phobius"/>
    </source>
</evidence>
<keyword evidence="2" id="KW-1133">Transmembrane helix</keyword>
<evidence type="ECO:0000313" key="6">
    <source>
        <dbReference type="Proteomes" id="UP000616839"/>
    </source>
</evidence>
<dbReference type="InterPro" id="IPR043968">
    <property type="entry name" value="SGNH"/>
</dbReference>
<keyword evidence="6" id="KW-1185">Reference proteome</keyword>
<proteinExistence type="predicted"/>
<dbReference type="InterPro" id="IPR050879">
    <property type="entry name" value="Acyltransferase_3"/>
</dbReference>
<feature type="transmembrane region" description="Helical" evidence="2">
    <location>
        <begin position="166"/>
        <end position="181"/>
    </location>
</feature>
<dbReference type="RefSeq" id="WP_192141996.1">
    <property type="nucleotide sequence ID" value="NZ_JACYXZ010000002.1"/>
</dbReference>
<dbReference type="AlphaFoldDB" id="A0A927PZL5"/>
<feature type="transmembrane region" description="Helical" evidence="2">
    <location>
        <begin position="373"/>
        <end position="394"/>
    </location>
</feature>
<feature type="transmembrane region" description="Helical" evidence="2">
    <location>
        <begin position="318"/>
        <end position="335"/>
    </location>
</feature>